<feature type="compositionally biased region" description="Acidic residues" evidence="2">
    <location>
        <begin position="82"/>
        <end position="92"/>
    </location>
</feature>
<accession>A0A2D0SL32</accession>
<keyword evidence="1" id="KW-0175">Coiled coil</keyword>
<dbReference type="Proteomes" id="UP000221080">
    <property type="component" value="Chromosome 15"/>
</dbReference>
<feature type="coiled-coil region" evidence="1">
    <location>
        <begin position="104"/>
        <end position="206"/>
    </location>
</feature>
<dbReference type="RefSeq" id="XP_017343410.1">
    <property type="nucleotide sequence ID" value="XM_017487921.3"/>
</dbReference>
<evidence type="ECO:0000313" key="4">
    <source>
        <dbReference type="RefSeq" id="XP_017343410.1"/>
    </source>
</evidence>
<feature type="compositionally biased region" description="Basic and acidic residues" evidence="2">
    <location>
        <begin position="63"/>
        <end position="81"/>
    </location>
</feature>
<gene>
    <name evidence="4" type="primary">LOC108276333</name>
</gene>
<evidence type="ECO:0000256" key="2">
    <source>
        <dbReference type="SAM" id="MobiDB-lite"/>
    </source>
</evidence>
<evidence type="ECO:0000313" key="3">
    <source>
        <dbReference type="Proteomes" id="UP000221080"/>
    </source>
</evidence>
<protein>
    <submittedName>
        <fullName evidence="4">Uncharacterized protein LOC108276333 isoform X1</fullName>
    </submittedName>
</protein>
<organism evidence="3 4">
    <name type="scientific">Ictalurus punctatus</name>
    <name type="common">Channel catfish</name>
    <name type="synonym">Silurus punctatus</name>
    <dbReference type="NCBI Taxonomy" id="7998"/>
    <lineage>
        <taxon>Eukaryota</taxon>
        <taxon>Metazoa</taxon>
        <taxon>Chordata</taxon>
        <taxon>Craniata</taxon>
        <taxon>Vertebrata</taxon>
        <taxon>Euteleostomi</taxon>
        <taxon>Actinopterygii</taxon>
        <taxon>Neopterygii</taxon>
        <taxon>Teleostei</taxon>
        <taxon>Ostariophysi</taxon>
        <taxon>Siluriformes</taxon>
        <taxon>Ictaluridae</taxon>
        <taxon>Ictalurus</taxon>
    </lineage>
</organism>
<reference evidence="3" key="1">
    <citation type="journal article" date="2016" name="Nat. Commun.">
        <title>The channel catfish genome sequence provides insights into the evolution of scale formation in teleosts.</title>
        <authorList>
            <person name="Liu Z."/>
            <person name="Liu S."/>
            <person name="Yao J."/>
            <person name="Bao L."/>
            <person name="Zhang J."/>
            <person name="Li Y."/>
            <person name="Jiang C."/>
            <person name="Sun L."/>
            <person name="Wang R."/>
            <person name="Zhang Y."/>
            <person name="Zhou T."/>
            <person name="Zeng Q."/>
            <person name="Fu Q."/>
            <person name="Gao S."/>
            <person name="Li N."/>
            <person name="Koren S."/>
            <person name="Jiang Y."/>
            <person name="Zimin A."/>
            <person name="Xu P."/>
            <person name="Phillippy A.M."/>
            <person name="Geng X."/>
            <person name="Song L."/>
            <person name="Sun F."/>
            <person name="Li C."/>
            <person name="Wang X."/>
            <person name="Chen A."/>
            <person name="Jin Y."/>
            <person name="Yuan Z."/>
            <person name="Yang Y."/>
            <person name="Tan S."/>
            <person name="Peatman E."/>
            <person name="Lu J."/>
            <person name="Qin Z."/>
            <person name="Dunham R."/>
            <person name="Li Z."/>
            <person name="Sonstegard T."/>
            <person name="Feng J."/>
            <person name="Danzmann R.G."/>
            <person name="Schroeder S."/>
            <person name="Scheffler B."/>
            <person name="Duke M.V."/>
            <person name="Ballard L."/>
            <person name="Kucuktas H."/>
            <person name="Kaltenboeck L."/>
            <person name="Liu H."/>
            <person name="Armbruster J."/>
            <person name="Xie Y."/>
            <person name="Kirby M.L."/>
            <person name="Tian Y."/>
            <person name="Flanagan M.E."/>
            <person name="Mu W."/>
            <person name="Waldbieser G.C."/>
        </authorList>
    </citation>
    <scope>NUCLEOTIDE SEQUENCE [LARGE SCALE GENOMIC DNA]</scope>
    <source>
        <strain evidence="3">SDA103</strain>
    </source>
</reference>
<feature type="region of interest" description="Disordered" evidence="2">
    <location>
        <begin position="58"/>
        <end position="101"/>
    </location>
</feature>
<dbReference type="AlphaFoldDB" id="A0A2D0SL32"/>
<reference evidence="4" key="2">
    <citation type="submission" date="2025-08" db="UniProtKB">
        <authorList>
            <consortium name="RefSeq"/>
        </authorList>
    </citation>
    <scope>IDENTIFICATION</scope>
    <source>
        <tissue evidence="4">Blood</tissue>
    </source>
</reference>
<dbReference type="Gene3D" id="1.20.5.4090">
    <property type="match status" value="3"/>
</dbReference>
<name>A0A2D0SL32_ICTPU</name>
<evidence type="ECO:0000256" key="1">
    <source>
        <dbReference type="SAM" id="Coils"/>
    </source>
</evidence>
<proteinExistence type="predicted"/>
<feature type="compositionally biased region" description="Basic and acidic residues" evidence="2">
    <location>
        <begin position="399"/>
        <end position="426"/>
    </location>
</feature>
<dbReference type="GeneID" id="108276333"/>
<dbReference type="KEGG" id="ipu:108276333"/>
<dbReference type="OrthoDB" id="10676954at2759"/>
<keyword evidence="3" id="KW-1185">Reference proteome</keyword>
<sequence length="465" mass="54608">MSSCRNLVGLAACAAGAIVMAAGGYYYVHKRGHEERRTEAFEGTPVDEDPVQIVSSGFLQSSDGHKDTQMDKANPEGCLEKAEEEDEEEDEVSVVQQNSEELHVPNLVEKVTELEKLLSELHRKSEIKSKELEQERQAHRVLKEKYEDMKNNLEHENSNLKDQVTTLHGSVEKLGREPHEMCEEKSKSQKSELMKLEEIRRNMEEMLFEVVREFKKERKERERERQYYCDLLAGYKDTKERLEYKNSNLKDQVTTLHGSVEKLERELHDTQQMCEEKLKGQESELMNLELRRKNLDEMLFEVVGDAGLIIKSCLDEAEERAKIALESNSQLEHENSNLKDQVTTLQESVEKLERELHETQQMCEEKLKSQKSELMKLEEIRRNMEEMLFEVVREFKKERKERERERKDHRNLLSQYEHIKGSRADAQKNAQNTQHCRTLEKEMLTLMEHLKCMQGLLEDPVRTEL</sequence>
<feature type="region of interest" description="Disordered" evidence="2">
    <location>
        <begin position="399"/>
        <end position="432"/>
    </location>
</feature>